<dbReference type="InterPro" id="IPR021250">
    <property type="entry name" value="DUF2789"/>
</dbReference>
<reference evidence="1 2" key="1">
    <citation type="submission" date="2021-02" db="EMBL/GenBank/DDBJ databases">
        <title>Niveibacterium changnyeongensis HC41.</title>
        <authorList>
            <person name="Kang M."/>
        </authorList>
    </citation>
    <scope>NUCLEOTIDE SEQUENCE [LARGE SCALE GENOMIC DNA]</scope>
    <source>
        <strain evidence="1 2">HC41</strain>
    </source>
</reference>
<dbReference type="InterPro" id="IPR038086">
    <property type="entry name" value="DUF2789_sf"/>
</dbReference>
<accession>A0ABX7MAG7</accession>
<gene>
    <name evidence="1" type="ORF">JY500_08645</name>
</gene>
<dbReference type="Gene3D" id="1.10.10.1130">
    <property type="entry name" value="Uncharacterised protein PF10982, DUF2789"/>
    <property type="match status" value="1"/>
</dbReference>
<evidence type="ECO:0000313" key="1">
    <source>
        <dbReference type="EMBL" id="QSI78656.1"/>
    </source>
</evidence>
<evidence type="ECO:0000313" key="2">
    <source>
        <dbReference type="Proteomes" id="UP000663570"/>
    </source>
</evidence>
<dbReference type="Pfam" id="PF10982">
    <property type="entry name" value="DUF2789"/>
    <property type="match status" value="1"/>
</dbReference>
<protein>
    <submittedName>
        <fullName evidence="1">DUF2789 domain-containing protein</fullName>
    </submittedName>
</protein>
<dbReference type="EMBL" id="CP071060">
    <property type="protein sequence ID" value="QSI78656.1"/>
    <property type="molecule type" value="Genomic_DNA"/>
</dbReference>
<organism evidence="1 2">
    <name type="scientific">Niveibacterium microcysteis</name>
    <dbReference type="NCBI Taxonomy" id="2811415"/>
    <lineage>
        <taxon>Bacteria</taxon>
        <taxon>Pseudomonadati</taxon>
        <taxon>Pseudomonadota</taxon>
        <taxon>Betaproteobacteria</taxon>
        <taxon>Rhodocyclales</taxon>
        <taxon>Rhodocyclaceae</taxon>
        <taxon>Niveibacterium</taxon>
    </lineage>
</organism>
<dbReference type="Proteomes" id="UP000663570">
    <property type="component" value="Chromosome"/>
</dbReference>
<sequence length="77" mass="8512">MESHIHSMANLFSQLGLPAEPADIERFISASRPLGGGITVECAPFWSEAQRVFLKEQIILDADWAGVIDELNSRLSK</sequence>
<keyword evidence="2" id="KW-1185">Reference proteome</keyword>
<name>A0ABX7MAG7_9RHOO</name>
<proteinExistence type="predicted"/>
<dbReference type="RefSeq" id="WP_206256062.1">
    <property type="nucleotide sequence ID" value="NZ_CP071060.1"/>
</dbReference>